<dbReference type="STRING" id="906689.A0A2I0WZL6"/>
<name>A0A2I0WZL6_9ASPA</name>
<keyword evidence="1" id="KW-0479">Metal-binding</keyword>
<gene>
    <name evidence="6" type="primary">GA3OX3</name>
    <name evidence="6" type="ORF">MA16_Dca027461</name>
</gene>
<feature type="domain" description="Non-haem dioxygenase N-terminal" evidence="5">
    <location>
        <begin position="20"/>
        <end position="101"/>
    </location>
</feature>
<protein>
    <submittedName>
        <fullName evidence="6">Gibberellin 3-beta-dioxygenase 3</fullName>
    </submittedName>
</protein>
<accession>A0A2I0WZL6</accession>
<dbReference type="SUPFAM" id="SSF51197">
    <property type="entry name" value="Clavaminate synthase-like"/>
    <property type="match status" value="1"/>
</dbReference>
<dbReference type="Gene3D" id="2.60.120.330">
    <property type="entry name" value="B-lactam Antibiotic, Isopenicillin N Synthase, Chain"/>
    <property type="match status" value="1"/>
</dbReference>
<sequence length="113" mass="12566">MGAPGSGADTSAKSNVTALNCISLSDPDIQKSISLLRQACLDSGFFYVIDHGISQEFMDEVFFRSRKFFELPLHKKMELFRNEKLRGYTPTADQTLDPKNQVQGSFPNLMASA</sequence>
<evidence type="ECO:0000256" key="4">
    <source>
        <dbReference type="SAM" id="MobiDB-lite"/>
    </source>
</evidence>
<evidence type="ECO:0000259" key="5">
    <source>
        <dbReference type="Pfam" id="PF14226"/>
    </source>
</evidence>
<dbReference type="OrthoDB" id="288590at2759"/>
<feature type="compositionally biased region" description="Polar residues" evidence="4">
    <location>
        <begin position="91"/>
        <end position="106"/>
    </location>
</feature>
<dbReference type="EMBL" id="KZ502284">
    <property type="protein sequence ID" value="PKU81093.1"/>
    <property type="molecule type" value="Genomic_DNA"/>
</dbReference>
<dbReference type="AlphaFoldDB" id="A0A2I0WZL6"/>
<keyword evidence="2" id="KW-0560">Oxidoreductase</keyword>
<keyword evidence="7" id="KW-1185">Reference proteome</keyword>
<reference evidence="6 7" key="1">
    <citation type="journal article" date="2016" name="Sci. Rep.">
        <title>The Dendrobium catenatum Lindl. genome sequence provides insights into polysaccharide synthase, floral development and adaptive evolution.</title>
        <authorList>
            <person name="Zhang G.Q."/>
            <person name="Xu Q."/>
            <person name="Bian C."/>
            <person name="Tsai W.C."/>
            <person name="Yeh C.M."/>
            <person name="Liu K.W."/>
            <person name="Yoshida K."/>
            <person name="Zhang L.S."/>
            <person name="Chang S.B."/>
            <person name="Chen F."/>
            <person name="Shi Y."/>
            <person name="Su Y.Y."/>
            <person name="Zhang Y.Q."/>
            <person name="Chen L.J."/>
            <person name="Yin Y."/>
            <person name="Lin M."/>
            <person name="Huang H."/>
            <person name="Deng H."/>
            <person name="Wang Z.W."/>
            <person name="Zhu S.L."/>
            <person name="Zhao X."/>
            <person name="Deng C."/>
            <person name="Niu S.C."/>
            <person name="Huang J."/>
            <person name="Wang M."/>
            <person name="Liu G.H."/>
            <person name="Yang H.J."/>
            <person name="Xiao X.J."/>
            <person name="Hsiao Y.Y."/>
            <person name="Wu W.L."/>
            <person name="Chen Y.Y."/>
            <person name="Mitsuda N."/>
            <person name="Ohme-Takagi M."/>
            <person name="Luo Y.B."/>
            <person name="Van de Peer Y."/>
            <person name="Liu Z.J."/>
        </authorList>
    </citation>
    <scope>NUCLEOTIDE SEQUENCE [LARGE SCALE GENOMIC DNA]</scope>
    <source>
        <tissue evidence="6">The whole plant</tissue>
    </source>
</reference>
<keyword evidence="6" id="KW-0223">Dioxygenase</keyword>
<reference evidence="6 7" key="2">
    <citation type="journal article" date="2017" name="Nature">
        <title>The Apostasia genome and the evolution of orchids.</title>
        <authorList>
            <person name="Zhang G.Q."/>
            <person name="Liu K.W."/>
            <person name="Li Z."/>
            <person name="Lohaus R."/>
            <person name="Hsiao Y.Y."/>
            <person name="Niu S.C."/>
            <person name="Wang J.Y."/>
            <person name="Lin Y.C."/>
            <person name="Xu Q."/>
            <person name="Chen L.J."/>
            <person name="Yoshida K."/>
            <person name="Fujiwara S."/>
            <person name="Wang Z.W."/>
            <person name="Zhang Y.Q."/>
            <person name="Mitsuda N."/>
            <person name="Wang M."/>
            <person name="Liu G.H."/>
            <person name="Pecoraro L."/>
            <person name="Huang H.X."/>
            <person name="Xiao X.J."/>
            <person name="Lin M."/>
            <person name="Wu X.Y."/>
            <person name="Wu W.L."/>
            <person name="Chen Y.Y."/>
            <person name="Chang S.B."/>
            <person name="Sakamoto S."/>
            <person name="Ohme-Takagi M."/>
            <person name="Yagi M."/>
            <person name="Zeng S.J."/>
            <person name="Shen C.Y."/>
            <person name="Yeh C.M."/>
            <person name="Luo Y.B."/>
            <person name="Tsai W.C."/>
            <person name="Van de Peer Y."/>
            <person name="Liu Z.J."/>
        </authorList>
    </citation>
    <scope>NUCLEOTIDE SEQUENCE [LARGE SCALE GENOMIC DNA]</scope>
    <source>
        <tissue evidence="6">The whole plant</tissue>
    </source>
</reference>
<evidence type="ECO:0000256" key="3">
    <source>
        <dbReference type="ARBA" id="ARBA00023004"/>
    </source>
</evidence>
<dbReference type="PANTHER" id="PTHR10209">
    <property type="entry name" value="OXIDOREDUCTASE, 2OG-FE II OXYGENASE FAMILY PROTEIN"/>
    <property type="match status" value="1"/>
</dbReference>
<dbReference type="Pfam" id="PF14226">
    <property type="entry name" value="DIOX_N"/>
    <property type="match status" value="1"/>
</dbReference>
<proteinExistence type="predicted"/>
<evidence type="ECO:0000313" key="6">
    <source>
        <dbReference type="EMBL" id="PKU81093.1"/>
    </source>
</evidence>
<dbReference type="InterPro" id="IPR026992">
    <property type="entry name" value="DIOX_N"/>
</dbReference>
<feature type="region of interest" description="Disordered" evidence="4">
    <location>
        <begin position="89"/>
        <end position="113"/>
    </location>
</feature>
<evidence type="ECO:0000313" key="7">
    <source>
        <dbReference type="Proteomes" id="UP000233837"/>
    </source>
</evidence>
<keyword evidence="3" id="KW-0408">Iron</keyword>
<evidence type="ECO:0000256" key="1">
    <source>
        <dbReference type="ARBA" id="ARBA00022723"/>
    </source>
</evidence>
<dbReference type="InterPro" id="IPR027443">
    <property type="entry name" value="IPNS-like_sf"/>
</dbReference>
<dbReference type="PANTHER" id="PTHR10209:SF867">
    <property type="entry name" value="2-OXOGLUTARATE (2OG) AND FE(II)-DEPENDENT OXYGENASE SUPERFAMILY PROTEIN"/>
    <property type="match status" value="1"/>
</dbReference>
<dbReference type="Proteomes" id="UP000233837">
    <property type="component" value="Unassembled WGS sequence"/>
</dbReference>
<dbReference type="GO" id="GO:0051213">
    <property type="term" value="F:dioxygenase activity"/>
    <property type="evidence" value="ECO:0007669"/>
    <property type="project" value="UniProtKB-KW"/>
</dbReference>
<organism evidence="6 7">
    <name type="scientific">Dendrobium catenatum</name>
    <dbReference type="NCBI Taxonomy" id="906689"/>
    <lineage>
        <taxon>Eukaryota</taxon>
        <taxon>Viridiplantae</taxon>
        <taxon>Streptophyta</taxon>
        <taxon>Embryophyta</taxon>
        <taxon>Tracheophyta</taxon>
        <taxon>Spermatophyta</taxon>
        <taxon>Magnoliopsida</taxon>
        <taxon>Liliopsida</taxon>
        <taxon>Asparagales</taxon>
        <taxon>Orchidaceae</taxon>
        <taxon>Epidendroideae</taxon>
        <taxon>Malaxideae</taxon>
        <taxon>Dendrobiinae</taxon>
        <taxon>Dendrobium</taxon>
    </lineage>
</organism>
<dbReference type="GO" id="GO:0046872">
    <property type="term" value="F:metal ion binding"/>
    <property type="evidence" value="ECO:0007669"/>
    <property type="project" value="UniProtKB-KW"/>
</dbReference>
<evidence type="ECO:0000256" key="2">
    <source>
        <dbReference type="ARBA" id="ARBA00023002"/>
    </source>
</evidence>